<evidence type="ECO:0000256" key="2">
    <source>
        <dbReference type="ARBA" id="ARBA00022630"/>
    </source>
</evidence>
<dbReference type="EMBL" id="JARKIF010000028">
    <property type="protein sequence ID" value="KAJ7613455.1"/>
    <property type="molecule type" value="Genomic_DNA"/>
</dbReference>
<dbReference type="Proteomes" id="UP001221142">
    <property type="component" value="Unassembled WGS sequence"/>
</dbReference>
<evidence type="ECO:0000256" key="4">
    <source>
        <dbReference type="ARBA" id="ARBA00023002"/>
    </source>
</evidence>
<dbReference type="GO" id="GO:0071949">
    <property type="term" value="F:FAD binding"/>
    <property type="evidence" value="ECO:0007669"/>
    <property type="project" value="InterPro"/>
</dbReference>
<protein>
    <submittedName>
        <fullName evidence="6">FAD-binding domain-containing protein</fullName>
    </submittedName>
</protein>
<feature type="domain" description="FAD-binding PCMH-type" evidence="5">
    <location>
        <begin position="113"/>
        <end position="284"/>
    </location>
</feature>
<proteinExistence type="inferred from homology"/>
<evidence type="ECO:0000259" key="5">
    <source>
        <dbReference type="PROSITE" id="PS51387"/>
    </source>
</evidence>
<dbReference type="SUPFAM" id="SSF56176">
    <property type="entry name" value="FAD-binding/transporter-associated domain-like"/>
    <property type="match status" value="1"/>
</dbReference>
<dbReference type="Pfam" id="PF01565">
    <property type="entry name" value="FAD_binding_4"/>
    <property type="match status" value="1"/>
</dbReference>
<reference evidence="6" key="1">
    <citation type="submission" date="2023-03" db="EMBL/GenBank/DDBJ databases">
        <title>Massive genome expansion in bonnet fungi (Mycena s.s.) driven by repeated elements and novel gene families across ecological guilds.</title>
        <authorList>
            <consortium name="Lawrence Berkeley National Laboratory"/>
            <person name="Harder C.B."/>
            <person name="Miyauchi S."/>
            <person name="Viragh M."/>
            <person name="Kuo A."/>
            <person name="Thoen E."/>
            <person name="Andreopoulos B."/>
            <person name="Lu D."/>
            <person name="Skrede I."/>
            <person name="Drula E."/>
            <person name="Henrissat B."/>
            <person name="Morin E."/>
            <person name="Kohler A."/>
            <person name="Barry K."/>
            <person name="LaButti K."/>
            <person name="Morin E."/>
            <person name="Salamov A."/>
            <person name="Lipzen A."/>
            <person name="Mereny Z."/>
            <person name="Hegedus B."/>
            <person name="Baldrian P."/>
            <person name="Stursova M."/>
            <person name="Weitz H."/>
            <person name="Taylor A."/>
            <person name="Grigoriev I.V."/>
            <person name="Nagy L.G."/>
            <person name="Martin F."/>
            <person name="Kauserud H."/>
        </authorList>
    </citation>
    <scope>NUCLEOTIDE SEQUENCE</scope>
    <source>
        <strain evidence="6">9284</strain>
    </source>
</reference>
<keyword evidence="2" id="KW-0285">Flavoprotein</keyword>
<dbReference type="InterPro" id="IPR016166">
    <property type="entry name" value="FAD-bd_PCMH"/>
</dbReference>
<dbReference type="PANTHER" id="PTHR42973:SF13">
    <property type="entry name" value="FAD-BINDING PCMH-TYPE DOMAIN-CONTAINING PROTEIN"/>
    <property type="match status" value="1"/>
</dbReference>
<name>A0AAD7FB67_9AGAR</name>
<sequence length="538" mass="57531">MAAGLLLQKPWQSLPRPLHCGVDEVDLDAWGAPFDSTPLVFDTQFFLETPSTIRFLDAAKGKPPPTSTANSPALAPAASVCSSLWDTLGSTLVKSSGPQYNATAAGTWNLFNSLDHPTCIVYPQTASDVQVAMKSIYEQGAKYAVQAGGHSAMIGWNSVTDGILISFENMTRVSYDADTNWISLQPGLRFSDAEIVLEPHGVAIIGGRATDVGVGLLLGGGLNFAAPLYGWSADRIAEMDVVLVGGELITASATNEHSDLFRALKGGANRFGIVTEFRIYAAKTGRKDEKRWYGGSITYPGSANQALLNATVNYINNVVDPNAGAVIALNTFNISASDATILYVFYLGNNLPQHIFGEFLSISSTSQSLSPLSYFDMAFLVPGNARGNGQQFGGSSWLGDQGTFLNGYNRFLDFTAAFAHPHLVASSLIISPILVSQWEASLSGPNAMGNPGVPYASINFDLTYAPGDAVRPQDVDEGFKSMLAETPPSHGLPLFISESDASQDVFETYADLPFLKATYAKYDPTRFNMEHTDGPLGL</sequence>
<dbReference type="InterPro" id="IPR016169">
    <property type="entry name" value="FAD-bd_PCMH_sub2"/>
</dbReference>
<comment type="similarity">
    <text evidence="1">Belongs to the oxygen-dependent FAD-linked oxidoreductase family.</text>
</comment>
<organism evidence="6 7">
    <name type="scientific">Roridomyces roridus</name>
    <dbReference type="NCBI Taxonomy" id="1738132"/>
    <lineage>
        <taxon>Eukaryota</taxon>
        <taxon>Fungi</taxon>
        <taxon>Dikarya</taxon>
        <taxon>Basidiomycota</taxon>
        <taxon>Agaricomycotina</taxon>
        <taxon>Agaricomycetes</taxon>
        <taxon>Agaricomycetidae</taxon>
        <taxon>Agaricales</taxon>
        <taxon>Marasmiineae</taxon>
        <taxon>Mycenaceae</taxon>
        <taxon>Roridomyces</taxon>
    </lineage>
</organism>
<evidence type="ECO:0000256" key="1">
    <source>
        <dbReference type="ARBA" id="ARBA00005466"/>
    </source>
</evidence>
<dbReference type="GO" id="GO:0016491">
    <property type="term" value="F:oxidoreductase activity"/>
    <property type="evidence" value="ECO:0007669"/>
    <property type="project" value="UniProtKB-KW"/>
</dbReference>
<comment type="caution">
    <text evidence="6">The sequence shown here is derived from an EMBL/GenBank/DDBJ whole genome shotgun (WGS) entry which is preliminary data.</text>
</comment>
<keyword evidence="4" id="KW-0560">Oxidoreductase</keyword>
<dbReference type="InterPro" id="IPR050416">
    <property type="entry name" value="FAD-linked_Oxidoreductase"/>
</dbReference>
<keyword evidence="3" id="KW-0274">FAD</keyword>
<evidence type="ECO:0000256" key="3">
    <source>
        <dbReference type="ARBA" id="ARBA00022827"/>
    </source>
</evidence>
<keyword evidence="7" id="KW-1185">Reference proteome</keyword>
<dbReference type="PANTHER" id="PTHR42973">
    <property type="entry name" value="BINDING OXIDOREDUCTASE, PUTATIVE (AFU_ORTHOLOGUE AFUA_1G17690)-RELATED"/>
    <property type="match status" value="1"/>
</dbReference>
<dbReference type="Gene3D" id="1.10.420.10">
    <property type="entry name" value="Peroxidase, domain 2"/>
    <property type="match status" value="1"/>
</dbReference>
<dbReference type="AlphaFoldDB" id="A0AAD7FB67"/>
<dbReference type="PROSITE" id="PS51387">
    <property type="entry name" value="FAD_PCMH"/>
    <property type="match status" value="1"/>
</dbReference>
<dbReference type="Gene3D" id="3.30.465.10">
    <property type="match status" value="1"/>
</dbReference>
<dbReference type="InterPro" id="IPR006094">
    <property type="entry name" value="Oxid_FAD_bind_N"/>
</dbReference>
<dbReference type="InterPro" id="IPR036318">
    <property type="entry name" value="FAD-bd_PCMH-like_sf"/>
</dbReference>
<gene>
    <name evidence="6" type="ORF">FB45DRAFT_1065046</name>
</gene>
<evidence type="ECO:0000313" key="7">
    <source>
        <dbReference type="Proteomes" id="UP001221142"/>
    </source>
</evidence>
<evidence type="ECO:0000313" key="6">
    <source>
        <dbReference type="EMBL" id="KAJ7613455.1"/>
    </source>
</evidence>
<accession>A0AAD7FB67</accession>